<dbReference type="InterPro" id="IPR035979">
    <property type="entry name" value="RBD_domain_sf"/>
</dbReference>
<evidence type="ECO:0000256" key="6">
    <source>
        <dbReference type="PROSITE-ProRule" id="PRU00176"/>
    </source>
</evidence>
<evidence type="ECO:0000256" key="1">
    <source>
        <dbReference type="ARBA" id="ARBA00007987"/>
    </source>
</evidence>
<dbReference type="Gene3D" id="3.30.70.330">
    <property type="match status" value="1"/>
</dbReference>
<dbReference type="Pfam" id="PF00076">
    <property type="entry name" value="RRM_1"/>
    <property type="match status" value="1"/>
</dbReference>
<proteinExistence type="inferred from homology"/>
<dbReference type="SUPFAM" id="SSF54928">
    <property type="entry name" value="RNA-binding domain, RBD"/>
    <property type="match status" value="1"/>
</dbReference>
<keyword evidence="7" id="KW-0508">mRNA splicing</keyword>
<evidence type="ECO:0000256" key="5">
    <source>
        <dbReference type="ARBA" id="ARBA00023242"/>
    </source>
</evidence>
<comment type="similarity">
    <text evidence="1 7">Belongs to the RBM8A family.</text>
</comment>
<dbReference type="GO" id="GO:0016607">
    <property type="term" value="C:nuclear speck"/>
    <property type="evidence" value="ECO:0007669"/>
    <property type="project" value="UniProtKB-SubCell"/>
</dbReference>
<dbReference type="Pfam" id="PF26093">
    <property type="entry name" value="HTH_TGH"/>
    <property type="match status" value="1"/>
</dbReference>
<dbReference type="GO" id="GO:0006397">
    <property type="term" value="P:mRNA processing"/>
    <property type="evidence" value="ECO:0007669"/>
    <property type="project" value="UniProtKB-KW"/>
</dbReference>
<dbReference type="PANTHER" id="PTHR13384:SF19">
    <property type="entry name" value="G PATCH DOMAIN-CONTAINING PROTEIN 1"/>
    <property type="match status" value="1"/>
</dbReference>
<dbReference type="InterPro" id="IPR011666">
    <property type="entry name" value="DUF1604"/>
</dbReference>
<dbReference type="Proteomes" id="UP000276991">
    <property type="component" value="Unassembled WGS sequence"/>
</dbReference>
<feature type="region of interest" description="Disordered" evidence="8">
    <location>
        <begin position="1"/>
        <end position="23"/>
    </location>
</feature>
<keyword evidence="5 7" id="KW-0539">Nucleus</keyword>
<evidence type="ECO:0000313" key="11">
    <source>
        <dbReference type="EMBL" id="VBB25192.1"/>
    </source>
</evidence>
<dbReference type="InterPro" id="IPR000504">
    <property type="entry name" value="RRM_dom"/>
</dbReference>
<keyword evidence="12" id="KW-1185">Reference proteome</keyword>
<dbReference type="InterPro" id="IPR033744">
    <property type="entry name" value="RRM_RBM8"/>
</dbReference>
<dbReference type="GO" id="GO:0008380">
    <property type="term" value="P:RNA splicing"/>
    <property type="evidence" value="ECO:0007669"/>
    <property type="project" value="UniProtKB-KW"/>
</dbReference>
<comment type="subunit">
    <text evidence="7">Heterodimer with MAGOH. Part of the mRNA splicing-dependent exon junction complex (EJC) complex; the core complex contains CASC3, EIF4A3, MAGOH and RBM8A.</text>
</comment>
<evidence type="ECO:0000256" key="8">
    <source>
        <dbReference type="SAM" id="MobiDB-lite"/>
    </source>
</evidence>
<keyword evidence="7" id="KW-0507">mRNA processing</keyword>
<dbReference type="InterPro" id="IPR012677">
    <property type="entry name" value="Nucleotide-bd_a/b_plait_sf"/>
</dbReference>
<comment type="subcellular location">
    <subcellularLocation>
        <location evidence="7">Nucleus</location>
    </subcellularLocation>
    <subcellularLocation>
        <location evidence="7">Nucleus speckle</location>
    </subcellularLocation>
    <subcellularLocation>
        <location evidence="7">Cytoplasm</location>
    </subcellularLocation>
</comment>
<organism evidence="11 12">
    <name type="scientific">Acanthocheilonema viteae</name>
    <name type="common">Filarial nematode worm</name>
    <name type="synonym">Dipetalonema viteae</name>
    <dbReference type="NCBI Taxonomy" id="6277"/>
    <lineage>
        <taxon>Eukaryota</taxon>
        <taxon>Metazoa</taxon>
        <taxon>Ecdysozoa</taxon>
        <taxon>Nematoda</taxon>
        <taxon>Chromadorea</taxon>
        <taxon>Rhabditida</taxon>
        <taxon>Spirurina</taxon>
        <taxon>Spiruromorpha</taxon>
        <taxon>Filarioidea</taxon>
        <taxon>Onchocercidae</taxon>
        <taxon>Acanthocheilonema</taxon>
    </lineage>
</organism>
<protein>
    <recommendedName>
        <fullName evidence="7">RNA-binding protein 8A</fullName>
    </recommendedName>
</protein>
<dbReference type="Pfam" id="PF01585">
    <property type="entry name" value="G-patch"/>
    <property type="match status" value="1"/>
</dbReference>
<dbReference type="PROSITE" id="PS50174">
    <property type="entry name" value="G_PATCH"/>
    <property type="match status" value="1"/>
</dbReference>
<evidence type="ECO:0000256" key="3">
    <source>
        <dbReference type="ARBA" id="ARBA00022490"/>
    </source>
</evidence>
<keyword evidence="7" id="KW-0509">mRNA transport</keyword>
<sequence length="890" mass="100472">MATMAGDGIEVDEDMELEHTDQIDDLKSRVTKKKGRGFGGETHADVTEYEGLESIGGANNPNAPQRSVEGWIVFVTNVHEEAHEDDVYERFSEYGEIKNMNLNIDRRTGFLKGYALVEYETQKEALAAIEGLNGAELLGQTINQKVTISMAHFVIYGTELEELDDESSSVNSVRPLGIGEQVVKDEKGRKRFHGAFTGGFSAGYFNTVGSKEGWTPKKFRSSRHERSEKVNYKPEDFMDEEDLSEFGIAARRIKTAANVGEDNNDRHLLAWERNMQSSFESSLAVHLQKIIKPTRDSIGVQLLKKMGWREGHGIGSKMSRKALEKQKRTYNLRYFCGCVNDDRTRGKKGFYNEEAVKEADEMAPNFLFAPSDFDPTILKSYEGVHGLGYCGIQHTSVLSEKYGVLEAALKVEKKGKGISGQAFGVGAFENDDANIYTNYDLSQYDFAIDASGTASDVSCSANDTSFIMASKRQPARHFFEPPRIPSNFLPRHIPIYPDISQMPSNIKQFSERMNHLQRAKFLGETDPKRVFELVRNEDRNRLNISQRKDIIQNAFEEEPMKQARFKQYVNHLKRGLHYPQPSDLTRLEWDQELHDFQNMLPPELLPLISEVERQQKPLVRPDIAAPIANVLKSKFISSSNSCSGKMKEIDDERLTAVKMKMFGMKTRSIHEWHPAKQLAKRFNIPDPYPSSNILGVPHLQKTTKNETLTNLGAHMLTFDSTAQDLEHRSSLGNINVEKKEAFFSASFHGNNIFVTKETLSEDRTNSDEKPSEEFLKAIFGNSDESGTDTDEEVQEVQDSQNAVIVPPTSESFHDHTIESDRNIKLEKIVTVMDIDLASDKDDDNKEFGPIPPPPMSLSRIDTRANIIDSNKKTQKITSPSRVTRITHSVA</sequence>
<dbReference type="InterPro" id="IPR008111">
    <property type="entry name" value="RNA-bd_8"/>
</dbReference>
<evidence type="ECO:0000259" key="9">
    <source>
        <dbReference type="PROSITE" id="PS50102"/>
    </source>
</evidence>
<dbReference type="GO" id="GO:0051028">
    <property type="term" value="P:mRNA transport"/>
    <property type="evidence" value="ECO:0007669"/>
    <property type="project" value="UniProtKB-KW"/>
</dbReference>
<dbReference type="SMART" id="SM00360">
    <property type="entry name" value="RRM"/>
    <property type="match status" value="1"/>
</dbReference>
<keyword evidence="7" id="KW-0813">Transport</keyword>
<comment type="similarity">
    <text evidence="2">Belongs to the GPATCH1 family.</text>
</comment>
<dbReference type="GO" id="GO:0005737">
    <property type="term" value="C:cytoplasm"/>
    <property type="evidence" value="ECO:0007669"/>
    <property type="project" value="UniProtKB-SubCell"/>
</dbReference>
<dbReference type="CDD" id="cd12324">
    <property type="entry name" value="RRM_RBM8"/>
    <property type="match status" value="1"/>
</dbReference>
<comment type="function">
    <text evidence="7">Core component of the splicing-dependent multiprotein exon junction complex (EJC) deposited at splice junctions on mRNAs.</text>
</comment>
<dbReference type="Pfam" id="PF07713">
    <property type="entry name" value="DUF1604"/>
    <property type="match status" value="1"/>
</dbReference>
<dbReference type="STRING" id="6277.A0A498S194"/>
<reference evidence="11 12" key="1">
    <citation type="submission" date="2018-08" db="EMBL/GenBank/DDBJ databases">
        <authorList>
            <person name="Laetsch R D."/>
            <person name="Stevens L."/>
            <person name="Kumar S."/>
            <person name="Blaxter L. M."/>
        </authorList>
    </citation>
    <scope>NUCLEOTIDE SEQUENCE [LARGE SCALE GENOMIC DNA]</scope>
</reference>
<gene>
    <name evidence="11" type="ORF">NAV_LOCUS22</name>
</gene>
<evidence type="ECO:0000256" key="7">
    <source>
        <dbReference type="RuleBase" id="RU361239"/>
    </source>
</evidence>
<accession>A0A498S194</accession>
<evidence type="ECO:0000256" key="2">
    <source>
        <dbReference type="ARBA" id="ARBA00008600"/>
    </source>
</evidence>
<evidence type="ECO:0000313" key="12">
    <source>
        <dbReference type="Proteomes" id="UP000276991"/>
    </source>
</evidence>
<dbReference type="PROSITE" id="PS50102">
    <property type="entry name" value="RRM"/>
    <property type="match status" value="1"/>
</dbReference>
<evidence type="ECO:0000256" key="4">
    <source>
        <dbReference type="ARBA" id="ARBA00022884"/>
    </source>
</evidence>
<feature type="domain" description="RRM" evidence="9">
    <location>
        <begin position="71"/>
        <end position="153"/>
    </location>
</feature>
<keyword evidence="3 7" id="KW-0963">Cytoplasm</keyword>
<dbReference type="PANTHER" id="PTHR13384">
    <property type="entry name" value="G PATCH DOMAIN-CONTAINING PROTEIN 1"/>
    <property type="match status" value="1"/>
</dbReference>
<dbReference type="AlphaFoldDB" id="A0A498S194"/>
<evidence type="ECO:0000259" key="10">
    <source>
        <dbReference type="PROSITE" id="PS50174"/>
    </source>
</evidence>
<dbReference type="InterPro" id="IPR000467">
    <property type="entry name" value="G_patch_dom"/>
</dbReference>
<keyword evidence="4 6" id="KW-0694">RNA-binding</keyword>
<dbReference type="OrthoDB" id="20507at2759"/>
<dbReference type="GO" id="GO:0003729">
    <property type="term" value="F:mRNA binding"/>
    <property type="evidence" value="ECO:0007669"/>
    <property type="project" value="InterPro"/>
</dbReference>
<dbReference type="PRINTS" id="PR01738">
    <property type="entry name" value="RNABINDINGM8"/>
</dbReference>
<name>A0A498S194_ACAVI</name>
<feature type="domain" description="G-patch" evidence="10">
    <location>
        <begin position="295"/>
        <end position="315"/>
    </location>
</feature>
<dbReference type="EMBL" id="UPTC01000001">
    <property type="protein sequence ID" value="VBB25192.1"/>
    <property type="molecule type" value="Genomic_DNA"/>
</dbReference>